<evidence type="ECO:0000256" key="1">
    <source>
        <dbReference type="SAM" id="MobiDB-lite"/>
    </source>
</evidence>
<reference evidence="2" key="1">
    <citation type="submission" date="2013-04" db="EMBL/GenBank/DDBJ databases">
        <title>The Genome Sequence of Fonticula alba ATCC 38817.</title>
        <authorList>
            <consortium name="The Broad Institute Genomics Platform"/>
            <person name="Russ C."/>
            <person name="Cuomo C."/>
            <person name="Burger G."/>
            <person name="Gray M.W."/>
            <person name="Holland P.W.H."/>
            <person name="King N."/>
            <person name="Lang F.B.F."/>
            <person name="Roger A.J."/>
            <person name="Ruiz-Trillo I."/>
            <person name="Brown M."/>
            <person name="Walker B."/>
            <person name="Young S."/>
            <person name="Zeng Q."/>
            <person name="Gargeya S."/>
            <person name="Fitzgerald M."/>
            <person name="Haas B."/>
            <person name="Abouelleil A."/>
            <person name="Allen A.W."/>
            <person name="Alvarado L."/>
            <person name="Arachchi H.M."/>
            <person name="Berlin A.M."/>
            <person name="Chapman S.B."/>
            <person name="Gainer-Dewar J."/>
            <person name="Goldberg J."/>
            <person name="Griggs A."/>
            <person name="Gujja S."/>
            <person name="Hansen M."/>
            <person name="Howarth C."/>
            <person name="Imamovic A."/>
            <person name="Ireland A."/>
            <person name="Larimer J."/>
            <person name="McCowan C."/>
            <person name="Murphy C."/>
            <person name="Pearson M."/>
            <person name="Poon T.W."/>
            <person name="Priest M."/>
            <person name="Roberts A."/>
            <person name="Saif S."/>
            <person name="Shea T."/>
            <person name="Sisk P."/>
            <person name="Sykes S."/>
            <person name="Wortman J."/>
            <person name="Nusbaum C."/>
            <person name="Birren B."/>
        </authorList>
    </citation>
    <scope>NUCLEOTIDE SEQUENCE [LARGE SCALE GENOMIC DNA]</scope>
    <source>
        <strain evidence="2">ATCC 38817</strain>
    </source>
</reference>
<feature type="region of interest" description="Disordered" evidence="1">
    <location>
        <begin position="498"/>
        <end position="598"/>
    </location>
</feature>
<proteinExistence type="predicted"/>
<dbReference type="RefSeq" id="XP_009492201.1">
    <property type="nucleotide sequence ID" value="XM_009493926.1"/>
</dbReference>
<feature type="compositionally biased region" description="Acidic residues" evidence="1">
    <location>
        <begin position="626"/>
        <end position="651"/>
    </location>
</feature>
<dbReference type="EMBL" id="KB932201">
    <property type="protein sequence ID" value="KCV72500.1"/>
    <property type="molecule type" value="Genomic_DNA"/>
</dbReference>
<evidence type="ECO:0000313" key="2">
    <source>
        <dbReference type="EMBL" id="KCV72500.1"/>
    </source>
</evidence>
<feature type="compositionally biased region" description="Acidic residues" evidence="1">
    <location>
        <begin position="501"/>
        <end position="522"/>
    </location>
</feature>
<organism evidence="2">
    <name type="scientific">Fonticula alba</name>
    <name type="common">Slime mold</name>
    <dbReference type="NCBI Taxonomy" id="691883"/>
    <lineage>
        <taxon>Eukaryota</taxon>
        <taxon>Rotosphaerida</taxon>
        <taxon>Fonticulaceae</taxon>
        <taxon>Fonticula</taxon>
    </lineage>
</organism>
<evidence type="ECO:0000313" key="3">
    <source>
        <dbReference type="Proteomes" id="UP000030693"/>
    </source>
</evidence>
<feature type="compositionally biased region" description="Low complexity" evidence="1">
    <location>
        <begin position="579"/>
        <end position="597"/>
    </location>
</feature>
<feature type="compositionally biased region" description="Pro residues" evidence="1">
    <location>
        <begin position="394"/>
        <end position="403"/>
    </location>
</feature>
<feature type="region of interest" description="Disordered" evidence="1">
    <location>
        <begin position="376"/>
        <end position="466"/>
    </location>
</feature>
<feature type="region of interest" description="Disordered" evidence="1">
    <location>
        <begin position="280"/>
        <end position="320"/>
    </location>
</feature>
<protein>
    <submittedName>
        <fullName evidence="2">Uncharacterized protein</fullName>
    </submittedName>
</protein>
<feature type="compositionally biased region" description="Basic and acidic residues" evidence="1">
    <location>
        <begin position="533"/>
        <end position="548"/>
    </location>
</feature>
<keyword evidence="3" id="KW-1185">Reference proteome</keyword>
<feature type="compositionally biased region" description="Basic and acidic residues" evidence="1">
    <location>
        <begin position="615"/>
        <end position="625"/>
    </location>
</feature>
<dbReference type="AlphaFoldDB" id="A0A058ZDN0"/>
<name>A0A058ZDN0_FONAL</name>
<feature type="compositionally biased region" description="Acidic residues" evidence="1">
    <location>
        <begin position="282"/>
        <end position="293"/>
    </location>
</feature>
<feature type="compositionally biased region" description="Low complexity" evidence="1">
    <location>
        <begin position="411"/>
        <end position="427"/>
    </location>
</feature>
<gene>
    <name evidence="2" type="ORF">H696_00095</name>
</gene>
<feature type="compositionally biased region" description="Low complexity" evidence="1">
    <location>
        <begin position="294"/>
        <end position="314"/>
    </location>
</feature>
<dbReference type="Proteomes" id="UP000030693">
    <property type="component" value="Unassembled WGS sequence"/>
</dbReference>
<feature type="compositionally biased region" description="Low complexity" evidence="1">
    <location>
        <begin position="185"/>
        <end position="203"/>
    </location>
</feature>
<feature type="region of interest" description="Disordered" evidence="1">
    <location>
        <begin position="614"/>
        <end position="668"/>
    </location>
</feature>
<sequence>MTPSARLRASILESPNAMESIAFGAVSTRAIPDLVPTASKIPCSAEADADAEAATSPPVTPGAALSALSMLNSAAAGEAPPDAGTGGMRRFAVLRRVSAPRVAAAAAARAAIATSSVAAGGSGHSRQPSRAHNSLIAAPESLSTDEECERPPAGARPSSVPSSDESDLSASGGHGSGADHSTRPGGSAPGSSSDSDSSSGSCDSDSDDSLNSDSGSIVEFSDGSDTESGAGRGRMPWERHSDTLERMPSLSVLPTMLPHPGRGDIDPAVLAHYMQLAIGSGGEEDGDGSESDFDGSIAIGGADGDAPGSDRASGTAGPPNDAAILRRLEAARQGDLPEGEHLFFTLDQYLRLTTHHNVPWDHFVWDYERLTTTLPLRPGDGGEARACTVSGPSDLPPPAPMPSPRVDASDCSAPASPTTETSCSTSSLIVEPALSPRSVSPVPSAGPCGGGMSADSEAPPAGLADTHDDSELSVIAYTNVAACSTVTATTGAACDAATATTDEEVEEGDDTDTEESDDDDSSSDSGDSVVDLGEERDAVISPSEEARSRVNTPGSPFEPLVVDLHRPVGKSILRRRGDSGTSTPTPVSPDSVASPVSRVHWSQTVDVGHTYSTFEYDRLSVRENPFDDDSDYDDDDDEDEDDDSSDMDDNDLFSRGVSETPDNPDLLFVDEDGFASYVSPTEV</sequence>
<feature type="region of interest" description="Disordered" evidence="1">
    <location>
        <begin position="116"/>
        <end position="237"/>
    </location>
</feature>
<accession>A0A058ZDN0</accession>
<feature type="compositionally biased region" description="Low complexity" evidence="1">
    <location>
        <begin position="157"/>
        <end position="171"/>
    </location>
</feature>
<dbReference type="GeneID" id="20524820"/>